<dbReference type="GO" id="GO:0032790">
    <property type="term" value="P:ribosome disassembly"/>
    <property type="evidence" value="ECO:0007669"/>
    <property type="project" value="TreeGrafter"/>
</dbReference>
<feature type="compositionally biased region" description="Basic and acidic residues" evidence="4">
    <location>
        <begin position="322"/>
        <end position="331"/>
    </location>
</feature>
<reference evidence="6" key="2">
    <citation type="submission" date="2020-09" db="EMBL/GenBank/DDBJ databases">
        <authorList>
            <person name="Sun Q."/>
            <person name="Ohkuma M."/>
        </authorList>
    </citation>
    <scope>NUCLEOTIDE SEQUENCE</scope>
    <source>
        <strain evidence="6">JCM 5016</strain>
    </source>
</reference>
<dbReference type="InterPro" id="IPR047872">
    <property type="entry name" value="EFG_IV"/>
</dbReference>
<keyword evidence="6" id="KW-0251">Elongation factor</keyword>
<dbReference type="Pfam" id="PF03764">
    <property type="entry name" value="EFG_IV"/>
    <property type="match status" value="1"/>
</dbReference>
<dbReference type="InterPro" id="IPR009022">
    <property type="entry name" value="EFG_III"/>
</dbReference>
<dbReference type="PANTHER" id="PTHR43261">
    <property type="entry name" value="TRANSLATION ELONGATION FACTOR G-RELATED"/>
    <property type="match status" value="1"/>
</dbReference>
<feature type="region of interest" description="Disordered" evidence="4">
    <location>
        <begin position="307"/>
        <end position="334"/>
    </location>
</feature>
<dbReference type="FunFam" id="2.40.30.10:FF:000151">
    <property type="entry name" value="Translation elongation factor EF-G"/>
    <property type="match status" value="1"/>
</dbReference>
<accession>A0A918VIM9</accession>
<dbReference type="Gene3D" id="3.30.70.870">
    <property type="entry name" value="Elongation Factor G (Translational Gtpase), domain 3"/>
    <property type="match status" value="1"/>
</dbReference>
<reference evidence="6" key="1">
    <citation type="journal article" date="2014" name="Int. J. Syst. Evol. Microbiol.">
        <title>Complete genome sequence of Corynebacterium casei LMG S-19264T (=DSM 44701T), isolated from a smear-ripened cheese.</title>
        <authorList>
            <consortium name="US DOE Joint Genome Institute (JGI-PGF)"/>
            <person name="Walter F."/>
            <person name="Albersmeier A."/>
            <person name="Kalinowski J."/>
            <person name="Ruckert C."/>
        </authorList>
    </citation>
    <scope>NUCLEOTIDE SEQUENCE</scope>
    <source>
        <strain evidence="6">JCM 5016</strain>
    </source>
</reference>
<evidence type="ECO:0000256" key="2">
    <source>
        <dbReference type="ARBA" id="ARBA00023134"/>
    </source>
</evidence>
<protein>
    <recommendedName>
        <fullName evidence="3">Elongation factor G-like protein</fullName>
    </recommendedName>
</protein>
<dbReference type="Pfam" id="PF00009">
    <property type="entry name" value="GTP_EFTU"/>
    <property type="match status" value="1"/>
</dbReference>
<evidence type="ECO:0000256" key="3">
    <source>
        <dbReference type="ARBA" id="ARBA00073322"/>
    </source>
</evidence>
<dbReference type="PRINTS" id="PR00315">
    <property type="entry name" value="ELONGATNFCT"/>
</dbReference>
<dbReference type="InterPro" id="IPR000640">
    <property type="entry name" value="EFG_V-like"/>
</dbReference>
<dbReference type="Gene3D" id="3.40.50.300">
    <property type="entry name" value="P-loop containing nucleotide triphosphate hydrolases"/>
    <property type="match status" value="1"/>
</dbReference>
<dbReference type="AlphaFoldDB" id="A0A918VIM9"/>
<dbReference type="GO" id="GO:0005525">
    <property type="term" value="F:GTP binding"/>
    <property type="evidence" value="ECO:0007669"/>
    <property type="project" value="UniProtKB-KW"/>
</dbReference>
<dbReference type="GO" id="GO:0003924">
    <property type="term" value="F:GTPase activity"/>
    <property type="evidence" value="ECO:0007669"/>
    <property type="project" value="InterPro"/>
</dbReference>
<dbReference type="InterPro" id="IPR014721">
    <property type="entry name" value="Ribsml_uS5_D2-typ_fold_subgr"/>
</dbReference>
<dbReference type="InterPro" id="IPR000795">
    <property type="entry name" value="T_Tr_GTP-bd_dom"/>
</dbReference>
<evidence type="ECO:0000259" key="5">
    <source>
        <dbReference type="PROSITE" id="PS51722"/>
    </source>
</evidence>
<dbReference type="Gene3D" id="2.40.30.10">
    <property type="entry name" value="Translation factors"/>
    <property type="match status" value="1"/>
</dbReference>
<dbReference type="InterPro" id="IPR035647">
    <property type="entry name" value="EFG_III/V"/>
</dbReference>
<dbReference type="InterPro" id="IPR005517">
    <property type="entry name" value="Transl_elong_EFG/EF2_IV"/>
</dbReference>
<dbReference type="Pfam" id="PF22042">
    <property type="entry name" value="EF-G_D2"/>
    <property type="match status" value="1"/>
</dbReference>
<dbReference type="InterPro" id="IPR053905">
    <property type="entry name" value="EF-G-like_DII"/>
</dbReference>
<evidence type="ECO:0000256" key="4">
    <source>
        <dbReference type="SAM" id="MobiDB-lite"/>
    </source>
</evidence>
<keyword evidence="1" id="KW-0547">Nucleotide-binding</keyword>
<dbReference type="SUPFAM" id="SSF54980">
    <property type="entry name" value="EF-G C-terminal domain-like"/>
    <property type="match status" value="2"/>
</dbReference>
<dbReference type="SUPFAM" id="SSF52540">
    <property type="entry name" value="P-loop containing nucleoside triphosphate hydrolases"/>
    <property type="match status" value="1"/>
</dbReference>
<dbReference type="Gene3D" id="3.30.230.10">
    <property type="match status" value="1"/>
</dbReference>
<dbReference type="InterPro" id="IPR020568">
    <property type="entry name" value="Ribosomal_Su5_D2-typ_SF"/>
</dbReference>
<comment type="caution">
    <text evidence="6">The sequence shown here is derived from an EMBL/GenBank/DDBJ whole genome shotgun (WGS) entry which is preliminary data.</text>
</comment>
<gene>
    <name evidence="6" type="ORF">GCM10010389_50000</name>
</gene>
<dbReference type="Proteomes" id="UP000623010">
    <property type="component" value="Unassembled WGS sequence"/>
</dbReference>
<dbReference type="CDD" id="cd04170">
    <property type="entry name" value="EF-G_bact"/>
    <property type="match status" value="1"/>
</dbReference>
<dbReference type="CDD" id="cd03713">
    <property type="entry name" value="EFG_mtEFG_C"/>
    <property type="match status" value="1"/>
</dbReference>
<dbReference type="PROSITE" id="PS51722">
    <property type="entry name" value="G_TR_2"/>
    <property type="match status" value="1"/>
</dbReference>
<dbReference type="InterPro" id="IPR009000">
    <property type="entry name" value="Transl_B-barrel_sf"/>
</dbReference>
<name>A0A918VIM9_9ACTN</name>
<dbReference type="InterPro" id="IPR041095">
    <property type="entry name" value="EFG_II"/>
</dbReference>
<evidence type="ECO:0000313" key="6">
    <source>
        <dbReference type="EMBL" id="GHA04580.1"/>
    </source>
</evidence>
<evidence type="ECO:0000313" key="7">
    <source>
        <dbReference type="Proteomes" id="UP000623010"/>
    </source>
</evidence>
<dbReference type="InterPro" id="IPR035649">
    <property type="entry name" value="EFG_V"/>
</dbReference>
<dbReference type="SMART" id="SM00889">
    <property type="entry name" value="EFG_IV"/>
    <property type="match status" value="1"/>
</dbReference>
<dbReference type="InterPro" id="IPR027417">
    <property type="entry name" value="P-loop_NTPase"/>
</dbReference>
<dbReference type="EMBL" id="BMWH01000024">
    <property type="protein sequence ID" value="GHA04580.1"/>
    <property type="molecule type" value="Genomic_DNA"/>
</dbReference>
<dbReference type="Pfam" id="PF14492">
    <property type="entry name" value="EFG_III"/>
    <property type="match status" value="1"/>
</dbReference>
<dbReference type="FunFam" id="3.30.230.10:FF:000003">
    <property type="entry name" value="Elongation factor G"/>
    <property type="match status" value="1"/>
</dbReference>
<dbReference type="NCBIfam" id="NF009377">
    <property type="entry name" value="PRK12740.1-1"/>
    <property type="match status" value="1"/>
</dbReference>
<dbReference type="SUPFAM" id="SSF54211">
    <property type="entry name" value="Ribosomal protein S5 domain 2-like"/>
    <property type="match status" value="1"/>
</dbReference>
<dbReference type="SUPFAM" id="SSF50447">
    <property type="entry name" value="Translation proteins"/>
    <property type="match status" value="1"/>
</dbReference>
<dbReference type="SMART" id="SM00838">
    <property type="entry name" value="EFG_C"/>
    <property type="match status" value="1"/>
</dbReference>
<proteinExistence type="predicted"/>
<dbReference type="FunFam" id="3.30.70.240:FF:000001">
    <property type="entry name" value="Elongation factor G"/>
    <property type="match status" value="1"/>
</dbReference>
<keyword evidence="6" id="KW-0648">Protein biosynthesis</keyword>
<dbReference type="PANTHER" id="PTHR43261:SF6">
    <property type="entry name" value="ELONGATION FACTOR G-LIKE PROTEIN"/>
    <property type="match status" value="1"/>
</dbReference>
<keyword evidence="7" id="KW-1185">Reference proteome</keyword>
<dbReference type="GO" id="GO:0003746">
    <property type="term" value="F:translation elongation factor activity"/>
    <property type="evidence" value="ECO:0007669"/>
    <property type="project" value="UniProtKB-KW"/>
</dbReference>
<dbReference type="Pfam" id="PF00679">
    <property type="entry name" value="EFG_C"/>
    <property type="match status" value="1"/>
</dbReference>
<dbReference type="CDD" id="cd16262">
    <property type="entry name" value="EFG_III"/>
    <property type="match status" value="1"/>
</dbReference>
<dbReference type="CDD" id="cd01434">
    <property type="entry name" value="EFG_mtEFG1_IV"/>
    <property type="match status" value="1"/>
</dbReference>
<keyword evidence="2" id="KW-0342">GTP-binding</keyword>
<organism evidence="6 7">
    <name type="scientific">Streptomyces echinoruber</name>
    <dbReference type="NCBI Taxonomy" id="68898"/>
    <lineage>
        <taxon>Bacteria</taxon>
        <taxon>Bacillati</taxon>
        <taxon>Actinomycetota</taxon>
        <taxon>Actinomycetes</taxon>
        <taxon>Kitasatosporales</taxon>
        <taxon>Streptomycetaceae</taxon>
        <taxon>Streptomyces</taxon>
    </lineage>
</organism>
<sequence length="732" mass="78354">MGDKANTHPGAAGRAVAADHPASVRNVVLVGHTGSGKTTLVEALALTAGAINRAGRVEDGGTVSDHDEIEHRQQRSVQLSLVPVTWDGIKINLLDTPGYADFVGELRAGLRAADAALFVVSAADGVDGSTRMVWEECAAVGMPRAIVVTHLESARADFDEMTRICAEAFGADDPDAVLPLYLPLHGPEGPDGHAPVTGLVGLLSQKLFDYSSGERKESEPGPDRLPQLQEARNRLIEGIISESEDETLMDRYLGGEQVDLKTLVQDLERAVARGVFFPVLAAAPAAEGARQGLGTVELLELITGGFPTPLEREQPQVTTPDGRPRELKPCDPDGPLVAEVVKTSSDPYVGRLSLVRVFSGTLRPDETVHVSGHGLADRGHEDHDVDERIGALSTPFGKQQRPVGHCIAGDLACVAKLTRAETGDTLSAKDDPLLMEPWEMPDPLLPVAIRAHSKADEDKLSQGLSRLVAEDPTMRLEQNQDTHQVVLWCMGEAHADVALERLRSRYGVQVDVVPHRVSLRETFAARATARGRHVKQSGGHGQYAICAIEVEPLPEGSGVEFAERVVGGAVPRQFIPSVEKGVRAQAAKGVATGNPLVDVRVTLVDGKAHSVDSSDAAFQTAGALALREAAAEAKIHLLEPVAEVGVLVGDDYVGAVMSDLSSRRGRVLGTEQVGTGRTLVRAEVPEIEISRYAVDLRSLSHGTARFNRRYVRHEPMPPQIAEKVKEQMKEAS</sequence>
<dbReference type="RefSeq" id="WP_190059724.1">
    <property type="nucleotide sequence ID" value="NZ_BMWH01000024.1"/>
</dbReference>
<dbReference type="NCBIfam" id="NF009381">
    <property type="entry name" value="PRK12740.1-5"/>
    <property type="match status" value="1"/>
</dbReference>
<dbReference type="NCBIfam" id="TIGR00231">
    <property type="entry name" value="small_GTP"/>
    <property type="match status" value="1"/>
</dbReference>
<dbReference type="Gene3D" id="3.30.70.240">
    <property type="match status" value="1"/>
</dbReference>
<feature type="domain" description="Tr-type G" evidence="5">
    <location>
        <begin position="22"/>
        <end position="249"/>
    </location>
</feature>
<dbReference type="InterPro" id="IPR005225">
    <property type="entry name" value="Small_GTP-bd"/>
</dbReference>
<evidence type="ECO:0000256" key="1">
    <source>
        <dbReference type="ARBA" id="ARBA00022741"/>
    </source>
</evidence>